<organism evidence="1 2">
    <name type="scientific">Iris pallida</name>
    <name type="common">Sweet iris</name>
    <dbReference type="NCBI Taxonomy" id="29817"/>
    <lineage>
        <taxon>Eukaryota</taxon>
        <taxon>Viridiplantae</taxon>
        <taxon>Streptophyta</taxon>
        <taxon>Embryophyta</taxon>
        <taxon>Tracheophyta</taxon>
        <taxon>Spermatophyta</taxon>
        <taxon>Magnoliopsida</taxon>
        <taxon>Liliopsida</taxon>
        <taxon>Asparagales</taxon>
        <taxon>Iridaceae</taxon>
        <taxon>Iridoideae</taxon>
        <taxon>Irideae</taxon>
        <taxon>Iris</taxon>
    </lineage>
</organism>
<evidence type="ECO:0000313" key="2">
    <source>
        <dbReference type="Proteomes" id="UP001140949"/>
    </source>
</evidence>
<reference evidence="1" key="1">
    <citation type="journal article" date="2023" name="GigaByte">
        <title>Genome assembly of the bearded iris, Iris pallida Lam.</title>
        <authorList>
            <person name="Bruccoleri R.E."/>
            <person name="Oakeley E.J."/>
            <person name="Faust A.M.E."/>
            <person name="Altorfer M."/>
            <person name="Dessus-Babus S."/>
            <person name="Burckhardt D."/>
            <person name="Oertli M."/>
            <person name="Naumann U."/>
            <person name="Petersen F."/>
            <person name="Wong J."/>
        </authorList>
    </citation>
    <scope>NUCLEOTIDE SEQUENCE</scope>
    <source>
        <strain evidence="1">GSM-AAB239-AS_SAM_17_03QT</strain>
    </source>
</reference>
<name>A0AAX6FTW5_IRIPA</name>
<proteinExistence type="predicted"/>
<comment type="caution">
    <text evidence="1">The sequence shown here is derived from an EMBL/GenBank/DDBJ whole genome shotgun (WGS) entry which is preliminary data.</text>
</comment>
<dbReference type="Proteomes" id="UP001140949">
    <property type="component" value="Unassembled WGS sequence"/>
</dbReference>
<sequence length="79" mass="9051">MMLASYRTSRTGLQTKQGFSPVLSQIRIRQTSTRLNWLKRSPGFLLRDRAVQGPPGPTSLALKSRPHHRQILRALDWVL</sequence>
<dbReference type="EMBL" id="JANAVB010025999">
    <property type="protein sequence ID" value="KAJ6819790.1"/>
    <property type="molecule type" value="Genomic_DNA"/>
</dbReference>
<dbReference type="AlphaFoldDB" id="A0AAX6FTW5"/>
<protein>
    <submittedName>
        <fullName evidence="1">Uncharacterized protein</fullName>
    </submittedName>
</protein>
<gene>
    <name evidence="1" type="ORF">M6B38_401285</name>
</gene>
<evidence type="ECO:0000313" key="1">
    <source>
        <dbReference type="EMBL" id="KAJ6819790.1"/>
    </source>
</evidence>
<accession>A0AAX6FTW5</accession>
<reference evidence="1" key="2">
    <citation type="submission" date="2023-04" db="EMBL/GenBank/DDBJ databases">
        <authorList>
            <person name="Bruccoleri R.E."/>
            <person name="Oakeley E.J."/>
            <person name="Faust A.-M."/>
            <person name="Dessus-Babus S."/>
            <person name="Altorfer M."/>
            <person name="Burckhardt D."/>
            <person name="Oertli M."/>
            <person name="Naumann U."/>
            <person name="Petersen F."/>
            <person name="Wong J."/>
        </authorList>
    </citation>
    <scope>NUCLEOTIDE SEQUENCE</scope>
    <source>
        <strain evidence="1">GSM-AAB239-AS_SAM_17_03QT</strain>
        <tissue evidence="1">Leaf</tissue>
    </source>
</reference>
<keyword evidence="2" id="KW-1185">Reference proteome</keyword>